<dbReference type="Proteomes" id="UP000509429">
    <property type="component" value="Chromosome"/>
</dbReference>
<gene>
    <name evidence="1" type="ORF">HUE58_02810</name>
</gene>
<protein>
    <submittedName>
        <fullName evidence="1">Uncharacterized protein</fullName>
    </submittedName>
</protein>
<dbReference type="AlphaFoldDB" id="A0A6N0HP61"/>
<accession>A0A6N0HP61</accession>
<evidence type="ECO:0000313" key="2">
    <source>
        <dbReference type="Proteomes" id="UP000509429"/>
    </source>
</evidence>
<evidence type="ECO:0000313" key="1">
    <source>
        <dbReference type="EMBL" id="QKQ24103.1"/>
    </source>
</evidence>
<proteinExistence type="predicted"/>
<dbReference type="KEGG" id="reo:HUE58_02810"/>
<organism evidence="1 2">
    <name type="scientific">Candidatus Ruthia endofausta</name>
    <dbReference type="NCBI Taxonomy" id="2738852"/>
    <lineage>
        <taxon>Bacteria</taxon>
        <taxon>Pseudomonadati</taxon>
        <taxon>Pseudomonadota</taxon>
        <taxon>Gammaproteobacteria</taxon>
        <taxon>Candidatus Pseudothioglobaceae</taxon>
        <taxon>Candidatus Ruthturnera</taxon>
    </lineage>
</organism>
<name>A0A6N0HP61_9GAMM</name>
<keyword evidence="2" id="KW-1185">Reference proteome</keyword>
<reference evidence="1 2" key="1">
    <citation type="submission" date="2020-05" db="EMBL/GenBank/DDBJ databases">
        <title>Horizontal transmission and recombination maintain forever young bacterial symbiont genomes.</title>
        <authorList>
            <person name="Russell S.L."/>
            <person name="Pepper-Tunick E."/>
            <person name="Svedberg J."/>
            <person name="Byrne A."/>
            <person name="Ruelas Castillo J."/>
            <person name="Vollmers C."/>
            <person name="Beinart R.A."/>
            <person name="Corbett-Detig R."/>
        </authorList>
    </citation>
    <scope>NUCLEOTIDE SEQUENCE [LARGE SCALE GENOMIC DNA]</scope>
    <source>
        <strain evidence="1">JDF_Ridge</strain>
    </source>
</reference>
<dbReference type="EMBL" id="CP054490">
    <property type="protein sequence ID" value="QKQ24103.1"/>
    <property type="molecule type" value="Genomic_DNA"/>
</dbReference>
<sequence>MLENLQGHVILGSNYWKEQGATLIAHTKAYKEIQHRSEDIYAPVLRTQEDKMILNMGGITIDCCSLVPLICLMISNFGCQDDGGLLDAY</sequence>
<dbReference type="RefSeq" id="WP_174605542.1">
    <property type="nucleotide sequence ID" value="NZ_CP054490.1"/>
</dbReference>